<dbReference type="Proteomes" id="UP000287247">
    <property type="component" value="Unassembled WGS sequence"/>
</dbReference>
<feature type="transmembrane region" description="Helical" evidence="1">
    <location>
        <begin position="60"/>
        <end position="81"/>
    </location>
</feature>
<feature type="transmembrane region" description="Helical" evidence="1">
    <location>
        <begin position="24"/>
        <end position="48"/>
    </location>
</feature>
<dbReference type="RefSeq" id="WP_124976949.1">
    <property type="nucleotide sequence ID" value="NZ_BDQK01000013.1"/>
</dbReference>
<keyword evidence="3" id="KW-1185">Reference proteome</keyword>
<protein>
    <submittedName>
        <fullName evidence="2">Multidrug ABC transporter permease</fullName>
    </submittedName>
</protein>
<dbReference type="EMBL" id="BDQK01000013">
    <property type="protein sequence ID" value="GBF81520.1"/>
    <property type="molecule type" value="Genomic_DNA"/>
</dbReference>
<keyword evidence="1" id="KW-1133">Transmembrane helix</keyword>
<name>A0A401IK17_APHSA</name>
<keyword evidence="1" id="KW-0472">Membrane</keyword>
<evidence type="ECO:0000313" key="3">
    <source>
        <dbReference type="Proteomes" id="UP000287247"/>
    </source>
</evidence>
<evidence type="ECO:0000256" key="1">
    <source>
        <dbReference type="SAM" id="Phobius"/>
    </source>
</evidence>
<evidence type="ECO:0000313" key="2">
    <source>
        <dbReference type="EMBL" id="GBF81520.1"/>
    </source>
</evidence>
<gene>
    <name evidence="2" type="ORF">AsFPU1_2934</name>
</gene>
<dbReference type="InterPro" id="IPR022051">
    <property type="entry name" value="DUF3611"/>
</dbReference>
<dbReference type="AlphaFoldDB" id="A0A401IK17"/>
<reference evidence="3" key="1">
    <citation type="submission" date="2017-05" db="EMBL/GenBank/DDBJ databases">
        <title>Physiological properties and genetic analysis related to exopolysaccharide production of fresh-water unicellular cyanobacterium Aphanothece sacrum, Suizenji Nori, that has been cultured as a food source in Japan.</title>
        <authorList>
            <person name="Kanesaki Y."/>
            <person name="Yoshikawa S."/>
            <person name="Ohki K."/>
        </authorList>
    </citation>
    <scope>NUCLEOTIDE SEQUENCE [LARGE SCALE GENOMIC DNA]</scope>
    <source>
        <strain evidence="3">FPU1</strain>
    </source>
</reference>
<comment type="caution">
    <text evidence="2">The sequence shown here is derived from an EMBL/GenBank/DDBJ whole genome shotgun (WGS) entry which is preliminary data.</text>
</comment>
<dbReference type="Pfam" id="PF12263">
    <property type="entry name" value="DUF3611"/>
    <property type="match status" value="1"/>
</dbReference>
<keyword evidence="1" id="KW-0812">Transmembrane</keyword>
<dbReference type="OrthoDB" id="5766633at2"/>
<organism evidence="2 3">
    <name type="scientific">Aphanothece sacrum FPU1</name>
    <dbReference type="NCBI Taxonomy" id="1920663"/>
    <lineage>
        <taxon>Bacteria</taxon>
        <taxon>Bacillati</taxon>
        <taxon>Cyanobacteriota</taxon>
        <taxon>Cyanophyceae</taxon>
        <taxon>Oscillatoriophycideae</taxon>
        <taxon>Chroococcales</taxon>
        <taxon>Aphanothecaceae</taxon>
        <taxon>Aphanothece</taxon>
    </lineage>
</organism>
<accession>A0A401IK17</accession>
<sequence>MTEYPSSPEKSLIPPRIPIAFRRLGWFAFLLQIVLAFIPICVLFFALFVLKTSPDGTGTLIEVILAYGCLLFLPFSIFWSFRYQKIGEQLESSTRFPLRNNTGK</sequence>
<proteinExistence type="predicted"/>